<evidence type="ECO:0000313" key="3">
    <source>
        <dbReference type="Proteomes" id="UP000499080"/>
    </source>
</evidence>
<protein>
    <submittedName>
        <fullName evidence="2">Uncharacterized protein</fullName>
    </submittedName>
</protein>
<comment type="caution">
    <text evidence="2">The sequence shown here is derived from an EMBL/GenBank/DDBJ whole genome shotgun (WGS) entry which is preliminary data.</text>
</comment>
<name>A0A4Y2W9X8_ARAVE</name>
<dbReference type="AlphaFoldDB" id="A0A4Y2W9X8"/>
<dbReference type="EMBL" id="BGPR01056945">
    <property type="protein sequence ID" value="GBO33384.1"/>
    <property type="molecule type" value="Genomic_DNA"/>
</dbReference>
<dbReference type="Proteomes" id="UP000499080">
    <property type="component" value="Unassembled WGS sequence"/>
</dbReference>
<organism evidence="2 3">
    <name type="scientific">Araneus ventricosus</name>
    <name type="common">Orbweaver spider</name>
    <name type="synonym">Epeira ventricosa</name>
    <dbReference type="NCBI Taxonomy" id="182803"/>
    <lineage>
        <taxon>Eukaryota</taxon>
        <taxon>Metazoa</taxon>
        <taxon>Ecdysozoa</taxon>
        <taxon>Arthropoda</taxon>
        <taxon>Chelicerata</taxon>
        <taxon>Arachnida</taxon>
        <taxon>Araneae</taxon>
        <taxon>Araneomorphae</taxon>
        <taxon>Entelegynae</taxon>
        <taxon>Araneoidea</taxon>
        <taxon>Araneidae</taxon>
        <taxon>Araneus</taxon>
    </lineage>
</organism>
<sequence length="115" mass="13456">MEFLMLVLLHFQGRNATLQDGLEKNGKNSRVHDSLYPRNSMGPVPEHTPFHDIYTRTLTNITRSILWTLVLHNSACQLYLYKCSWVSDSLARFLYNCDIIKLYQYGEVRKLESLC</sequence>
<gene>
    <name evidence="2" type="ORF">AVEN_55613_1</name>
</gene>
<reference evidence="2 3" key="1">
    <citation type="journal article" date="2019" name="Sci. Rep.">
        <title>Orb-weaving spider Araneus ventricosus genome elucidates the spidroin gene catalogue.</title>
        <authorList>
            <person name="Kono N."/>
            <person name="Nakamura H."/>
            <person name="Ohtoshi R."/>
            <person name="Moran D.A.P."/>
            <person name="Shinohara A."/>
            <person name="Yoshida Y."/>
            <person name="Fujiwara M."/>
            <person name="Mori M."/>
            <person name="Tomita M."/>
            <person name="Arakawa K."/>
        </authorList>
    </citation>
    <scope>NUCLEOTIDE SEQUENCE [LARGE SCALE GENOMIC DNA]</scope>
</reference>
<proteinExistence type="predicted"/>
<accession>A0A4Y2W9X8</accession>
<evidence type="ECO:0000256" key="1">
    <source>
        <dbReference type="SAM" id="SignalP"/>
    </source>
</evidence>
<feature type="signal peptide" evidence="1">
    <location>
        <begin position="1"/>
        <end position="16"/>
    </location>
</feature>
<keyword evidence="3" id="KW-1185">Reference proteome</keyword>
<keyword evidence="1" id="KW-0732">Signal</keyword>
<evidence type="ECO:0000313" key="2">
    <source>
        <dbReference type="EMBL" id="GBO33384.1"/>
    </source>
</evidence>
<feature type="chain" id="PRO_5021250057" evidence="1">
    <location>
        <begin position="17"/>
        <end position="115"/>
    </location>
</feature>